<evidence type="ECO:0000313" key="3">
    <source>
        <dbReference type="Proteomes" id="UP000317374"/>
    </source>
</evidence>
<keyword evidence="1" id="KW-0175">Coiled coil</keyword>
<dbReference type="AlphaFoldDB" id="A0A564M682"/>
<accession>A0A564M682</accession>
<name>A0A564M682_9ENTR</name>
<sequence>MNNDGLTLNQLAELNAVLVSEVEKLRAERDQLAAENVGLKKFIQTDCFVGHIEPETFYEEEVTRYVSADGYEPETPATDRIYAGIKADGRVEGINFAAGRLAAAFNHGFVDKPMAEVFDVVRMILTAKEDLANDPVLAADGLSGEYAEKSLAEWEAALREGAK</sequence>
<evidence type="ECO:0000313" key="2">
    <source>
        <dbReference type="EMBL" id="VUS89398.1"/>
    </source>
</evidence>
<dbReference type="EMBL" id="CABGGW010000045">
    <property type="protein sequence ID" value="VUS89398.1"/>
    <property type="molecule type" value="Genomic_DNA"/>
</dbReference>
<gene>
    <name evidence="2" type="ORF">SB6422_02800</name>
</gene>
<evidence type="ECO:0008006" key="4">
    <source>
        <dbReference type="Google" id="ProtNLM"/>
    </source>
</evidence>
<evidence type="ECO:0000256" key="1">
    <source>
        <dbReference type="SAM" id="Coils"/>
    </source>
</evidence>
<reference evidence="2 3" key="1">
    <citation type="submission" date="2019-07" db="EMBL/GenBank/DDBJ databases">
        <authorList>
            <person name="Brisse S."/>
            <person name="Rodrigues C."/>
            <person name="Thorpe H."/>
        </authorList>
    </citation>
    <scope>NUCLEOTIDE SEQUENCE [LARGE SCALE GENOMIC DNA]</scope>
    <source>
        <strain evidence="2">SB6422</strain>
    </source>
</reference>
<proteinExistence type="predicted"/>
<dbReference type="OrthoDB" id="388551at2"/>
<feature type="coiled-coil region" evidence="1">
    <location>
        <begin position="8"/>
        <end position="35"/>
    </location>
</feature>
<dbReference type="RefSeq" id="WP_142514146.1">
    <property type="nucleotide sequence ID" value="NZ_CABGGW010000045.1"/>
</dbReference>
<organism evidence="2 3">
    <name type="scientific">Klebsiella huaxiensis</name>
    <dbReference type="NCBI Taxonomy" id="2153354"/>
    <lineage>
        <taxon>Bacteria</taxon>
        <taxon>Pseudomonadati</taxon>
        <taxon>Pseudomonadota</taxon>
        <taxon>Gammaproteobacteria</taxon>
        <taxon>Enterobacterales</taxon>
        <taxon>Enterobacteriaceae</taxon>
        <taxon>Klebsiella/Raoultella group</taxon>
        <taxon>Klebsiella</taxon>
    </lineage>
</organism>
<dbReference type="Proteomes" id="UP000317374">
    <property type="component" value="Unassembled WGS sequence"/>
</dbReference>
<protein>
    <recommendedName>
        <fullName evidence="4">Ead/Ea22-like family protein</fullName>
    </recommendedName>
</protein>